<feature type="region of interest" description="Disordered" evidence="1">
    <location>
        <begin position="1"/>
        <end position="23"/>
    </location>
</feature>
<name>A0A177FD61_9EURO</name>
<evidence type="ECO:0000313" key="2">
    <source>
        <dbReference type="EMBL" id="OAG41089.1"/>
    </source>
</evidence>
<dbReference type="RefSeq" id="XP_022513041.1">
    <property type="nucleotide sequence ID" value="XM_022654674.1"/>
</dbReference>
<feature type="compositionally biased region" description="Pro residues" evidence="1">
    <location>
        <begin position="461"/>
        <end position="476"/>
    </location>
</feature>
<reference evidence="2 3" key="1">
    <citation type="submission" date="2016-03" db="EMBL/GenBank/DDBJ databases">
        <title>Draft genome sequence of the Fonsecaea monophora CBS 269.37.</title>
        <authorList>
            <person name="Bombassaro A."/>
            <person name="Vinicius W.A."/>
            <person name="De Hoog S."/>
            <person name="Sun J."/>
            <person name="Souza E.M."/>
            <person name="Raittz R.T."/>
            <person name="Costa F."/>
            <person name="Leao A.C."/>
            <person name="Tadra-Sfeir M.Z."/>
            <person name="Baura V."/>
            <person name="Balsanelli E."/>
            <person name="Pedrosa F.O."/>
            <person name="Moreno L.F."/>
            <person name="Steffens M.B."/>
            <person name="Xi L."/>
            <person name="Bocca A.L."/>
            <person name="Felipe M.S."/>
            <person name="Teixeira M."/>
            <person name="Telles Filho F.Q."/>
            <person name="Azevedo C.M."/>
            <person name="Gomes R."/>
            <person name="Vicente V.A."/>
        </authorList>
    </citation>
    <scope>NUCLEOTIDE SEQUENCE [LARGE SCALE GENOMIC DNA]</scope>
    <source>
        <strain evidence="2 3">CBS 269.37</strain>
    </source>
</reference>
<feature type="compositionally biased region" description="Basic and acidic residues" evidence="1">
    <location>
        <begin position="503"/>
        <end position="533"/>
    </location>
</feature>
<organism evidence="2 3">
    <name type="scientific">Fonsecaea monophora</name>
    <dbReference type="NCBI Taxonomy" id="254056"/>
    <lineage>
        <taxon>Eukaryota</taxon>
        <taxon>Fungi</taxon>
        <taxon>Dikarya</taxon>
        <taxon>Ascomycota</taxon>
        <taxon>Pezizomycotina</taxon>
        <taxon>Eurotiomycetes</taxon>
        <taxon>Chaetothyriomycetidae</taxon>
        <taxon>Chaetothyriales</taxon>
        <taxon>Herpotrichiellaceae</taxon>
        <taxon>Fonsecaea</taxon>
    </lineage>
</organism>
<feature type="region of interest" description="Disordered" evidence="1">
    <location>
        <begin position="406"/>
        <end position="649"/>
    </location>
</feature>
<comment type="caution">
    <text evidence="2">The sequence shown here is derived from an EMBL/GenBank/DDBJ whole genome shotgun (WGS) entry which is preliminary data.</text>
</comment>
<keyword evidence="3" id="KW-1185">Reference proteome</keyword>
<feature type="compositionally biased region" description="Basic and acidic residues" evidence="1">
    <location>
        <begin position="586"/>
        <end position="599"/>
    </location>
</feature>
<dbReference type="OrthoDB" id="3799467at2759"/>
<dbReference type="AlphaFoldDB" id="A0A177FD61"/>
<feature type="compositionally biased region" description="Basic residues" evidence="1">
    <location>
        <begin position="411"/>
        <end position="422"/>
    </location>
</feature>
<feature type="compositionally biased region" description="Basic and acidic residues" evidence="1">
    <location>
        <begin position="630"/>
        <end position="640"/>
    </location>
</feature>
<protein>
    <submittedName>
        <fullName evidence="2">Uncharacterized protein</fullName>
    </submittedName>
</protein>
<dbReference type="GeneID" id="34599871"/>
<proteinExistence type="predicted"/>
<feature type="compositionally biased region" description="Low complexity" evidence="1">
    <location>
        <begin position="610"/>
        <end position="620"/>
    </location>
</feature>
<feature type="region of interest" description="Disordered" evidence="1">
    <location>
        <begin position="39"/>
        <end position="60"/>
    </location>
</feature>
<feature type="compositionally biased region" description="Basic and acidic residues" evidence="1">
    <location>
        <begin position="39"/>
        <end position="52"/>
    </location>
</feature>
<dbReference type="Proteomes" id="UP000077002">
    <property type="component" value="Unassembled WGS sequence"/>
</dbReference>
<evidence type="ECO:0000313" key="3">
    <source>
        <dbReference type="Proteomes" id="UP000077002"/>
    </source>
</evidence>
<evidence type="ECO:0000256" key="1">
    <source>
        <dbReference type="SAM" id="MobiDB-lite"/>
    </source>
</evidence>
<gene>
    <name evidence="2" type="ORF">AYO21_04702</name>
</gene>
<accession>A0A177FD61</accession>
<sequence>MSKSRVQQIDLEERVGQTQAKHNTSISILDPAIYISRSHKDWDDQTSEKKSDDEEESSEPEWDYLHFRASFTLEVEILGFEKAPQQYNKFFDSISIRYLYKEKEHHLWYPERDEPVDVDISNETTTTTGASLGVGMAGTIPIPAPEVHVQKDRKLTVARKMRSWRKGVSMEKFRGLGKPSAYPVHVVSHGVTPTEHPCPKDSGEYKESVHWDYQVESKRHSWVPEIYESVAIPITVERIVPVPSDAKIPFTDDECELLMHFDFQINTRLRGMNPTFPFFTDFSKPAEYRYDSDTGQRFPLDRYSVCLFGYCPGTCLPKGPTIDLDEATKAFYKAAKEKQHHNPFFLPSDKVLEKDFLYPAKMETFTKRRKLADQRRRMRAARLDRERAEAEERERDRLRAVEAEAWERERARAKRKKKKVYRGRTECSEYPPPPSPSPAARDAGPAESDDYVLLPLRPGSPEYPLPSSPRHPPPPHAESDDSDDYIIPPERLKAAGEAATAAAKERLEAHLQHPPHHYERYRSYERHRGHDGAMSESEEEPRPDTIKPTPRPPPPPEARRRPCRPPLHQPEPPGRPDQLPNVIEVEPARVTRVQRKETKTTVMMRRRRTTTTTTTRTKTGIGNGKGKGTANEKGEEEGQRTHSPSPASSSRAYMARLAFWLVT</sequence>
<dbReference type="EMBL" id="LVKK01000027">
    <property type="protein sequence ID" value="OAG41089.1"/>
    <property type="molecule type" value="Genomic_DNA"/>
</dbReference>
<feature type="compositionally biased region" description="Pro residues" evidence="1">
    <location>
        <begin position="564"/>
        <end position="575"/>
    </location>
</feature>